<gene>
    <name evidence="6" type="ORF">A0O28_0008580</name>
</gene>
<keyword evidence="7" id="KW-1185">Reference proteome</keyword>
<evidence type="ECO:0000256" key="5">
    <source>
        <dbReference type="SAM" id="Phobius"/>
    </source>
</evidence>
<reference evidence="6 7" key="1">
    <citation type="submission" date="2016-04" db="EMBL/GenBank/DDBJ databases">
        <title>Multiple horizontal gene transfer events from other fungi enriched the ability of the initially mycotrophic fungus Trichoderma (Ascomycota) to feed on dead plant biomass.</title>
        <authorList>
            <person name="Atanasova L."/>
            <person name="Chenthamara K."/>
            <person name="Zhang J."/>
            <person name="Grujic M."/>
            <person name="Henrissat B."/>
            <person name="Kuo A."/>
            <person name="Aertz A."/>
            <person name="Salamov A."/>
            <person name="Lipzen A."/>
            <person name="Labutti K."/>
            <person name="Barry K."/>
            <person name="Miao Y."/>
            <person name="Rahimi M.J."/>
            <person name="Shen Q."/>
            <person name="Grigoriev I.V."/>
            <person name="Kubicek C.P."/>
            <person name="Druzhinina I.S."/>
        </authorList>
    </citation>
    <scope>NUCLEOTIDE SEQUENCE [LARGE SCALE GENOMIC DNA]</scope>
    <source>
        <strain evidence="6 7">NJAU 4742</strain>
    </source>
</reference>
<organism evidence="6 7">
    <name type="scientific">Trichoderma guizhouense</name>
    <dbReference type="NCBI Taxonomy" id="1491466"/>
    <lineage>
        <taxon>Eukaryota</taxon>
        <taxon>Fungi</taxon>
        <taxon>Dikarya</taxon>
        <taxon>Ascomycota</taxon>
        <taxon>Pezizomycotina</taxon>
        <taxon>Sordariomycetes</taxon>
        <taxon>Hypocreomycetidae</taxon>
        <taxon>Hypocreales</taxon>
        <taxon>Hypocreaceae</taxon>
        <taxon>Trichoderma</taxon>
    </lineage>
</organism>
<dbReference type="InterPro" id="IPR007568">
    <property type="entry name" value="RTA1"/>
</dbReference>
<feature type="transmembrane region" description="Helical" evidence="5">
    <location>
        <begin position="47"/>
        <end position="65"/>
    </location>
</feature>
<evidence type="ECO:0000256" key="4">
    <source>
        <dbReference type="ARBA" id="ARBA00023136"/>
    </source>
</evidence>
<dbReference type="PANTHER" id="PTHR31465">
    <property type="entry name" value="PROTEIN RTA1-RELATED"/>
    <property type="match status" value="1"/>
</dbReference>
<comment type="caution">
    <text evidence="6">The sequence shown here is derived from an EMBL/GenBank/DDBJ whole genome shotgun (WGS) entry which is preliminary data.</text>
</comment>
<evidence type="ECO:0000313" key="6">
    <source>
        <dbReference type="EMBL" id="OPB40777.1"/>
    </source>
</evidence>
<feature type="transmembrane region" description="Helical" evidence="5">
    <location>
        <begin position="241"/>
        <end position="259"/>
    </location>
</feature>
<keyword evidence="3 5" id="KW-1133">Transmembrane helix</keyword>
<dbReference type="OrthoDB" id="5384040at2759"/>
<proteinExistence type="predicted"/>
<accession>A0A1T3CI58</accession>
<dbReference type="GO" id="GO:0016020">
    <property type="term" value="C:membrane"/>
    <property type="evidence" value="ECO:0007669"/>
    <property type="project" value="UniProtKB-SubCell"/>
</dbReference>
<name>A0A1T3CI58_9HYPO</name>
<dbReference type="Pfam" id="PF04479">
    <property type="entry name" value="RTA1"/>
    <property type="match status" value="1"/>
</dbReference>
<evidence type="ECO:0000256" key="3">
    <source>
        <dbReference type="ARBA" id="ARBA00022989"/>
    </source>
</evidence>
<keyword evidence="4 5" id="KW-0472">Membrane</keyword>
<feature type="transmembrane region" description="Helical" evidence="5">
    <location>
        <begin position="12"/>
        <end position="35"/>
    </location>
</feature>
<dbReference type="PANTHER" id="PTHR31465:SF15">
    <property type="entry name" value="LIPID TRANSPORTER ATNI-RELATED"/>
    <property type="match status" value="1"/>
</dbReference>
<protein>
    <submittedName>
        <fullName evidence="6">RTA1 domain protein</fullName>
    </submittedName>
</protein>
<feature type="transmembrane region" description="Helical" evidence="5">
    <location>
        <begin position="121"/>
        <end position="139"/>
    </location>
</feature>
<comment type="subcellular location">
    <subcellularLocation>
        <location evidence="1">Membrane</location>
        <topology evidence="1">Multi-pass membrane protein</topology>
    </subcellularLocation>
</comment>
<feature type="transmembrane region" description="Helical" evidence="5">
    <location>
        <begin position="203"/>
        <end position="221"/>
    </location>
</feature>
<evidence type="ECO:0000256" key="1">
    <source>
        <dbReference type="ARBA" id="ARBA00004141"/>
    </source>
</evidence>
<feature type="transmembrane region" description="Helical" evidence="5">
    <location>
        <begin position="159"/>
        <end position="183"/>
    </location>
</feature>
<dbReference type="EMBL" id="LVVK01000017">
    <property type="protein sequence ID" value="OPB40777.1"/>
    <property type="molecule type" value="Genomic_DNA"/>
</dbReference>
<sequence>MAQQGDGESTDMWQFSPSLGASILFLVLFFLTTAVHLGQAIYYKQKYCWVIIMSGIWQVLTYIFRTISIQQPDSFNYYAAWFVLILVAPLWTNAFVYMVFGRMVWNYTDDRRVWRVKAQHFGFVFVLLDIVSFVIQVYGAARATAKDAPTDKVLQGLHIYMAGVGIQQLFILIFCLFALRLLLRVRKESNEKAKLTKLSPAMLLLYTQFIILALISLRIIFRICEYAQGLDSTIPLHEAYQYALDSLPMLLALVAFNAVHPGRIMSDSKSDLPSFRMQENRTQIGSADAAQPIVLNSFRKDT</sequence>
<evidence type="ECO:0000313" key="7">
    <source>
        <dbReference type="Proteomes" id="UP000191004"/>
    </source>
</evidence>
<dbReference type="AlphaFoldDB" id="A0A1T3CI58"/>
<evidence type="ECO:0000256" key="2">
    <source>
        <dbReference type="ARBA" id="ARBA00022692"/>
    </source>
</evidence>
<keyword evidence="2 5" id="KW-0812">Transmembrane</keyword>
<feature type="transmembrane region" description="Helical" evidence="5">
    <location>
        <begin position="77"/>
        <end position="100"/>
    </location>
</feature>
<dbReference type="Proteomes" id="UP000191004">
    <property type="component" value="Unassembled WGS sequence"/>
</dbReference>